<dbReference type="EMBL" id="AJIL01000072">
    <property type="protein sequence ID" value="KNE97186.1"/>
    <property type="molecule type" value="Genomic_DNA"/>
</dbReference>
<dbReference type="GO" id="GO:0006210">
    <property type="term" value="P:thymine catabolic process"/>
    <property type="evidence" value="ECO:0007669"/>
    <property type="project" value="TreeGrafter"/>
</dbReference>
<feature type="compositionally biased region" description="Polar residues" evidence="2">
    <location>
        <begin position="1"/>
        <end position="15"/>
    </location>
</feature>
<name>A0A0L0VDC0_9BASI</name>
<comment type="similarity">
    <text evidence="1">Belongs to the aldehyde dehydrogenase family.</text>
</comment>
<gene>
    <name evidence="3" type="ORF">PSTG_09611</name>
</gene>
<dbReference type="GO" id="GO:0004491">
    <property type="term" value="F:methylmalonate-semialdehyde dehydrogenase (acylating, NAD) activity"/>
    <property type="evidence" value="ECO:0007669"/>
    <property type="project" value="InterPro"/>
</dbReference>
<evidence type="ECO:0000313" key="3">
    <source>
        <dbReference type="EMBL" id="KNE97186.1"/>
    </source>
</evidence>
<feature type="compositionally biased region" description="Pro residues" evidence="2">
    <location>
        <begin position="28"/>
        <end position="47"/>
    </location>
</feature>
<evidence type="ECO:0000256" key="2">
    <source>
        <dbReference type="SAM" id="MobiDB-lite"/>
    </source>
</evidence>
<feature type="compositionally biased region" description="Low complexity" evidence="2">
    <location>
        <begin position="53"/>
        <end position="65"/>
    </location>
</feature>
<feature type="region of interest" description="Disordered" evidence="2">
    <location>
        <begin position="244"/>
        <end position="264"/>
    </location>
</feature>
<comment type="caution">
    <text evidence="3">The sequence shown here is derived from an EMBL/GenBank/DDBJ whole genome shotgun (WGS) entry which is preliminary data.</text>
</comment>
<reference evidence="4" key="1">
    <citation type="submission" date="2014-03" db="EMBL/GenBank/DDBJ databases">
        <title>The Genome Sequence of Puccinia striiformis f. sp. tritici PST-78.</title>
        <authorList>
            <consortium name="The Broad Institute Genome Sequencing Platform"/>
            <person name="Cuomo C."/>
            <person name="Hulbert S."/>
            <person name="Chen X."/>
            <person name="Walker B."/>
            <person name="Young S.K."/>
            <person name="Zeng Q."/>
            <person name="Gargeya S."/>
            <person name="Fitzgerald M."/>
            <person name="Haas B."/>
            <person name="Abouelleil A."/>
            <person name="Alvarado L."/>
            <person name="Arachchi H.M."/>
            <person name="Berlin A.M."/>
            <person name="Chapman S.B."/>
            <person name="Goldberg J."/>
            <person name="Griggs A."/>
            <person name="Gujja S."/>
            <person name="Hansen M."/>
            <person name="Howarth C."/>
            <person name="Imamovic A."/>
            <person name="Larimer J."/>
            <person name="McCowan C."/>
            <person name="Montmayeur A."/>
            <person name="Murphy C."/>
            <person name="Neiman D."/>
            <person name="Pearson M."/>
            <person name="Priest M."/>
            <person name="Roberts A."/>
            <person name="Saif S."/>
            <person name="Shea T."/>
            <person name="Sisk P."/>
            <person name="Sykes S."/>
            <person name="Wortman J."/>
            <person name="Nusbaum C."/>
            <person name="Birren B."/>
        </authorList>
    </citation>
    <scope>NUCLEOTIDE SEQUENCE [LARGE SCALE GENOMIC DNA]</scope>
    <source>
        <strain evidence="4">race PST-78</strain>
    </source>
</reference>
<evidence type="ECO:0000256" key="1">
    <source>
        <dbReference type="ARBA" id="ARBA00009986"/>
    </source>
</evidence>
<proteinExistence type="inferred from homology"/>
<dbReference type="PANTHER" id="PTHR43866:SF3">
    <property type="entry name" value="METHYLMALONATE-SEMIALDEHYDE DEHYDROGENASE [ACYLATING], MITOCHONDRIAL"/>
    <property type="match status" value="1"/>
</dbReference>
<feature type="compositionally biased region" description="Polar residues" evidence="2">
    <location>
        <begin position="110"/>
        <end position="128"/>
    </location>
</feature>
<feature type="region of interest" description="Disordered" evidence="2">
    <location>
        <begin position="1"/>
        <end position="87"/>
    </location>
</feature>
<dbReference type="Proteomes" id="UP000054564">
    <property type="component" value="Unassembled WGS sequence"/>
</dbReference>
<organism evidence="3 4">
    <name type="scientific">Puccinia striiformis f. sp. tritici PST-78</name>
    <dbReference type="NCBI Taxonomy" id="1165861"/>
    <lineage>
        <taxon>Eukaryota</taxon>
        <taxon>Fungi</taxon>
        <taxon>Dikarya</taxon>
        <taxon>Basidiomycota</taxon>
        <taxon>Pucciniomycotina</taxon>
        <taxon>Pucciniomycetes</taxon>
        <taxon>Pucciniales</taxon>
        <taxon>Pucciniaceae</taxon>
        <taxon>Puccinia</taxon>
    </lineage>
</organism>
<protein>
    <recommendedName>
        <fullName evidence="5">FAR1 domain-containing protein</fullName>
    </recommendedName>
</protein>
<dbReference type="InterPro" id="IPR010061">
    <property type="entry name" value="MeMal-semiAld_DH"/>
</dbReference>
<evidence type="ECO:0008006" key="5">
    <source>
        <dbReference type="Google" id="ProtNLM"/>
    </source>
</evidence>
<accession>A0A0L0VDC0</accession>
<dbReference type="STRING" id="1165861.A0A0L0VDC0"/>
<sequence length="376" mass="40966">MSASDSAPKQETSDPIAQLLAAQNIPIPSVPPPVTSAPIKPLAPSPSEPHLGNDLANKPLNNNNDLAKEPLNNNDEAPGKDLAKEPLNNDDEVSLASLASLDDQVHTKTSEVASPPSRSTSHQSTSTEPVELVTSVNDFDYQIGEPMDPPPHKRFLSMDDLVEFVRMWAKHHGYGISKGSSHAGKNIYIRCDRGGTYTGKLENLAKRNSSTRKCECAFQVKGSTSQAKGATDRSWHLVVMTGEHNHPASHRPSAHPSHQQLTQEQMEEVRKLLKSNVKTTQILLQLRQSDPETLAVNRTISNALHKIRLEDLAGQTPIAALFTLLKASNWVREVQTSPTGAIQNLFVTHPGSVHLAHTSSLSSTLWARLPPTNPSR</sequence>
<dbReference type="GO" id="GO:0006574">
    <property type="term" value="P:L-valine catabolic process"/>
    <property type="evidence" value="ECO:0007669"/>
    <property type="project" value="TreeGrafter"/>
</dbReference>
<dbReference type="OrthoDB" id="167809at2759"/>
<dbReference type="PANTHER" id="PTHR43866">
    <property type="entry name" value="MALONATE-SEMIALDEHYDE DEHYDROGENASE"/>
    <property type="match status" value="1"/>
</dbReference>
<keyword evidence="4" id="KW-1185">Reference proteome</keyword>
<dbReference type="AlphaFoldDB" id="A0A0L0VDC0"/>
<feature type="region of interest" description="Disordered" evidence="2">
    <location>
        <begin position="100"/>
        <end position="130"/>
    </location>
</feature>
<evidence type="ECO:0000313" key="4">
    <source>
        <dbReference type="Proteomes" id="UP000054564"/>
    </source>
</evidence>